<reference evidence="1 2" key="1">
    <citation type="submission" date="2019-03" db="EMBL/GenBank/DDBJ databases">
        <title>Genomic Encyclopedia of Archaeal and Bacterial Type Strains, Phase II (KMG-II): from individual species to whole genera.</title>
        <authorList>
            <person name="Goeker M."/>
        </authorList>
    </citation>
    <scope>NUCLEOTIDE SEQUENCE [LARGE SCALE GENOMIC DNA]</scope>
    <source>
        <strain evidence="1 2">DSM 26433</strain>
    </source>
</reference>
<dbReference type="Gene3D" id="3.90.1140.10">
    <property type="entry name" value="Cyclic phosphodiesterase"/>
    <property type="match status" value="1"/>
</dbReference>
<dbReference type="Pfam" id="PF06299">
    <property type="entry name" value="DUF1045"/>
    <property type="match status" value="1"/>
</dbReference>
<dbReference type="OrthoDB" id="4954742at2"/>
<dbReference type="EMBL" id="SMGR01000002">
    <property type="protein sequence ID" value="TCL01107.1"/>
    <property type="molecule type" value="Genomic_DNA"/>
</dbReference>
<protein>
    <submittedName>
        <fullName evidence="1">Putative phosphonate metabolism protein</fullName>
    </submittedName>
</protein>
<evidence type="ECO:0000313" key="2">
    <source>
        <dbReference type="Proteomes" id="UP000295673"/>
    </source>
</evidence>
<evidence type="ECO:0000313" key="1">
    <source>
        <dbReference type="EMBL" id="TCL01107.1"/>
    </source>
</evidence>
<dbReference type="Proteomes" id="UP000295673">
    <property type="component" value="Unassembled WGS sequence"/>
</dbReference>
<dbReference type="InterPro" id="IPR009389">
    <property type="entry name" value="DUF1045"/>
</dbReference>
<gene>
    <name evidence="1" type="ORF">BXY66_2415</name>
</gene>
<name>A0A4R1N330_9RHOB</name>
<dbReference type="RefSeq" id="WP_132860453.1">
    <property type="nucleotide sequence ID" value="NZ_SMGR01000002.1"/>
</dbReference>
<keyword evidence="2" id="KW-1185">Reference proteome</keyword>
<organism evidence="1 2">
    <name type="scientific">Shimia isoporae</name>
    <dbReference type="NCBI Taxonomy" id="647720"/>
    <lineage>
        <taxon>Bacteria</taxon>
        <taxon>Pseudomonadati</taxon>
        <taxon>Pseudomonadota</taxon>
        <taxon>Alphaproteobacteria</taxon>
        <taxon>Rhodobacterales</taxon>
        <taxon>Roseobacteraceae</taxon>
    </lineage>
</organism>
<dbReference type="AlphaFoldDB" id="A0A4R1N330"/>
<accession>A0A4R1N330</accession>
<sequence>MQFRRYGIYYTPRPGALADFGAAWLGWDLARGQVTAHPVIPHLPRPIADITATPRKYGLHGTIKPPFFLANGRREDSLNDALAALCDAHAPVTLNGLKLSRIGSFIALTIDGDQTRLADLAGKAVRELDAFRAPPSESELARRRKSNLSPRQEELLAQWGYPYVMDEFRFHITLSGRLGNEAEATMSTLLPHITPLLPSPFILDSLSLVGEDEDGLFHEIQRHTLTG</sequence>
<proteinExistence type="predicted"/>
<dbReference type="PIRSF" id="PIRSF033328">
    <property type="entry name" value="Phest_Mll4975"/>
    <property type="match status" value="1"/>
</dbReference>
<comment type="caution">
    <text evidence="1">The sequence shown here is derived from an EMBL/GenBank/DDBJ whole genome shotgun (WGS) entry which is preliminary data.</text>
</comment>